<dbReference type="EMBL" id="QKXF01000032">
    <property type="protein sequence ID" value="RQM18621.1"/>
    <property type="molecule type" value="Genomic_DNA"/>
</dbReference>
<evidence type="ECO:0000313" key="5">
    <source>
        <dbReference type="Proteomes" id="UP000286097"/>
    </source>
</evidence>
<dbReference type="Proteomes" id="UP000282087">
    <property type="component" value="Unassembled WGS sequence"/>
</dbReference>
<protein>
    <submittedName>
        <fullName evidence="2">Uncharacterized protein</fullName>
    </submittedName>
</protein>
<keyword evidence="4" id="KW-1185">Reference proteome</keyword>
<evidence type="ECO:0000256" key="1">
    <source>
        <dbReference type="SAM" id="Phobius"/>
    </source>
</evidence>
<keyword evidence="1" id="KW-1133">Transmembrane helix</keyword>
<evidence type="ECO:0000313" key="4">
    <source>
        <dbReference type="Proteomes" id="UP000282087"/>
    </source>
</evidence>
<sequence>MAKKHVPNVETSRQFMSDTYLIVTAATTIALMFAKPLVGTSSVYLYTNLSEQYHFIMSQE</sequence>
<keyword evidence="1" id="KW-0472">Membrane</keyword>
<accession>A0A3M6VQW1</accession>
<gene>
    <name evidence="3" type="ORF">DD237_001571</name>
    <name evidence="2" type="ORF">DD238_003340</name>
</gene>
<organism evidence="2 4">
    <name type="scientific">Peronospora effusa</name>
    <dbReference type="NCBI Taxonomy" id="542832"/>
    <lineage>
        <taxon>Eukaryota</taxon>
        <taxon>Sar</taxon>
        <taxon>Stramenopiles</taxon>
        <taxon>Oomycota</taxon>
        <taxon>Peronosporomycetes</taxon>
        <taxon>Peronosporales</taxon>
        <taxon>Peronosporaceae</taxon>
        <taxon>Peronospora</taxon>
    </lineage>
</organism>
<evidence type="ECO:0000313" key="3">
    <source>
        <dbReference type="EMBL" id="RQM18621.1"/>
    </source>
</evidence>
<evidence type="ECO:0000313" key="2">
    <source>
        <dbReference type="EMBL" id="RMX69275.1"/>
    </source>
</evidence>
<feature type="transmembrane region" description="Helical" evidence="1">
    <location>
        <begin position="20"/>
        <end position="38"/>
    </location>
</feature>
<reference evidence="4 5" key="1">
    <citation type="submission" date="2018-06" db="EMBL/GenBank/DDBJ databases">
        <title>Comparative genomics of downy mildews reveals potential adaptations to biotrophy.</title>
        <authorList>
            <person name="Fletcher K."/>
            <person name="Klosterman S.J."/>
            <person name="Derevnina L."/>
            <person name="Martin F."/>
            <person name="Koike S."/>
            <person name="Reyes Chin-Wo S."/>
            <person name="Mou B."/>
            <person name="Michelmore R."/>
        </authorList>
    </citation>
    <scope>NUCLEOTIDE SEQUENCE [LARGE SCALE GENOMIC DNA]</scope>
    <source>
        <strain evidence="3 5">R13</strain>
        <strain evidence="2 4">R14</strain>
    </source>
</reference>
<dbReference type="Proteomes" id="UP000286097">
    <property type="component" value="Unassembled WGS sequence"/>
</dbReference>
<proteinExistence type="predicted"/>
<dbReference type="AlphaFoldDB" id="A0A3M6VQW1"/>
<dbReference type="EMBL" id="QLLG01000030">
    <property type="protein sequence ID" value="RMX69275.1"/>
    <property type="molecule type" value="Genomic_DNA"/>
</dbReference>
<name>A0A3M6VQW1_9STRA</name>
<keyword evidence="1" id="KW-0812">Transmembrane</keyword>
<dbReference type="VEuPathDB" id="FungiDB:DD237_001571"/>
<comment type="caution">
    <text evidence="2">The sequence shown here is derived from an EMBL/GenBank/DDBJ whole genome shotgun (WGS) entry which is preliminary data.</text>
</comment>